<dbReference type="InterPro" id="IPR001867">
    <property type="entry name" value="OmpR/PhoB-type_DNA-bd"/>
</dbReference>
<dbReference type="SMART" id="SM00862">
    <property type="entry name" value="Trans_reg_C"/>
    <property type="match status" value="1"/>
</dbReference>
<dbReference type="SUPFAM" id="SSF52172">
    <property type="entry name" value="CheY-like"/>
    <property type="match status" value="1"/>
</dbReference>
<keyword evidence="11" id="KW-1185">Reference proteome</keyword>
<comment type="caution">
    <text evidence="10">The sequence shown here is derived from an EMBL/GenBank/DDBJ whole genome shotgun (WGS) entry which is preliminary data.</text>
</comment>
<evidence type="ECO:0000256" key="3">
    <source>
        <dbReference type="ARBA" id="ARBA00023015"/>
    </source>
</evidence>
<dbReference type="PANTHER" id="PTHR48111">
    <property type="entry name" value="REGULATOR OF RPOS"/>
    <property type="match status" value="1"/>
</dbReference>
<reference evidence="10 11" key="1">
    <citation type="submission" date="2016-11" db="EMBL/GenBank/DDBJ databases">
        <title>Mixed transmission modes and dynamic genome evolution in an obligate animal-bacterial symbiosis.</title>
        <authorList>
            <person name="Russell S.L."/>
            <person name="Corbett-Detig R.B."/>
            <person name="Cavanaugh C.M."/>
        </authorList>
    </citation>
    <scope>NUCLEOTIDE SEQUENCE [LARGE SCALE GENOMIC DNA]</scope>
    <source>
        <strain evidence="10">Sveles-Q1</strain>
    </source>
</reference>
<dbReference type="PROSITE" id="PS51755">
    <property type="entry name" value="OMPR_PHOB"/>
    <property type="match status" value="1"/>
</dbReference>
<evidence type="ECO:0000256" key="5">
    <source>
        <dbReference type="ARBA" id="ARBA00023163"/>
    </source>
</evidence>
<dbReference type="InterPro" id="IPR001789">
    <property type="entry name" value="Sig_transdc_resp-reg_receiver"/>
</dbReference>
<dbReference type="Pfam" id="PF00072">
    <property type="entry name" value="Response_reg"/>
    <property type="match status" value="1"/>
</dbReference>
<proteinExistence type="predicted"/>
<dbReference type="AlphaFoldDB" id="A0A1T2L1X0"/>
<dbReference type="GO" id="GO:0000156">
    <property type="term" value="F:phosphorelay response regulator activity"/>
    <property type="evidence" value="ECO:0007669"/>
    <property type="project" value="TreeGrafter"/>
</dbReference>
<dbReference type="GO" id="GO:0005829">
    <property type="term" value="C:cytosol"/>
    <property type="evidence" value="ECO:0007669"/>
    <property type="project" value="TreeGrafter"/>
</dbReference>
<dbReference type="InterPro" id="IPR016032">
    <property type="entry name" value="Sig_transdc_resp-reg_C-effctor"/>
</dbReference>
<keyword evidence="3" id="KW-0805">Transcription regulation</keyword>
<dbReference type="Pfam" id="PF00486">
    <property type="entry name" value="Trans_reg_C"/>
    <property type="match status" value="1"/>
</dbReference>
<dbReference type="CDD" id="cd00383">
    <property type="entry name" value="trans_reg_C"/>
    <property type="match status" value="1"/>
</dbReference>
<evidence type="ECO:0000256" key="2">
    <source>
        <dbReference type="ARBA" id="ARBA00023012"/>
    </source>
</evidence>
<keyword evidence="5" id="KW-0804">Transcription</keyword>
<keyword evidence="1 6" id="KW-0597">Phosphoprotein</keyword>
<evidence type="ECO:0000256" key="7">
    <source>
        <dbReference type="PROSITE-ProRule" id="PRU01091"/>
    </source>
</evidence>
<sequence length="231" mass="26360">MQRTIAIVEDDNDQRQNYSDALERRGYRVETYADRPSALEQLSNRPPDLAILDIMLGSDVDGGFDLCRSLLAEHPELPVIFLTSRVDDIDRISGLRLGAWDYQSKPVSLAYLAERVGSLFRILDLKEGRGVEQSQQIGDLTLDEARFEASWQGEKIALTFTEFNVLKEIVDQRDGRGASYEDLANATRQGVVENNTINTHILHIRAKFRQLDKEFDSIRSVYGYGYRWSAR</sequence>
<dbReference type="SUPFAM" id="SSF46894">
    <property type="entry name" value="C-terminal effector domain of the bipartite response regulators"/>
    <property type="match status" value="1"/>
</dbReference>
<feature type="domain" description="OmpR/PhoB-type" evidence="9">
    <location>
        <begin position="132"/>
        <end position="230"/>
    </location>
</feature>
<dbReference type="Gene3D" id="1.10.10.10">
    <property type="entry name" value="Winged helix-like DNA-binding domain superfamily/Winged helix DNA-binding domain"/>
    <property type="match status" value="1"/>
</dbReference>
<evidence type="ECO:0000259" key="8">
    <source>
        <dbReference type="PROSITE" id="PS50110"/>
    </source>
</evidence>
<dbReference type="GO" id="GO:0006355">
    <property type="term" value="P:regulation of DNA-templated transcription"/>
    <property type="evidence" value="ECO:0007669"/>
    <property type="project" value="InterPro"/>
</dbReference>
<feature type="DNA-binding region" description="OmpR/PhoB-type" evidence="7">
    <location>
        <begin position="132"/>
        <end position="230"/>
    </location>
</feature>
<dbReference type="PROSITE" id="PS50110">
    <property type="entry name" value="RESPONSE_REGULATORY"/>
    <property type="match status" value="1"/>
</dbReference>
<evidence type="ECO:0008006" key="12">
    <source>
        <dbReference type="Google" id="ProtNLM"/>
    </source>
</evidence>
<dbReference type="SMART" id="SM00448">
    <property type="entry name" value="REC"/>
    <property type="match status" value="1"/>
</dbReference>
<evidence type="ECO:0000313" key="10">
    <source>
        <dbReference type="EMBL" id="OOZ39089.1"/>
    </source>
</evidence>
<evidence type="ECO:0000256" key="4">
    <source>
        <dbReference type="ARBA" id="ARBA00023125"/>
    </source>
</evidence>
<dbReference type="GO" id="GO:0000976">
    <property type="term" value="F:transcription cis-regulatory region binding"/>
    <property type="evidence" value="ECO:0007669"/>
    <property type="project" value="TreeGrafter"/>
</dbReference>
<dbReference type="PANTHER" id="PTHR48111:SF21">
    <property type="entry name" value="DNA-BINDING DUAL MASTER TRANSCRIPTIONAL REGULATOR RPAA"/>
    <property type="match status" value="1"/>
</dbReference>
<gene>
    <name evidence="10" type="ORF">BOW53_12995</name>
</gene>
<dbReference type="EMBL" id="MPRL01000061">
    <property type="protein sequence ID" value="OOZ39089.1"/>
    <property type="molecule type" value="Genomic_DNA"/>
</dbReference>
<dbReference type="InterPro" id="IPR011006">
    <property type="entry name" value="CheY-like_superfamily"/>
</dbReference>
<evidence type="ECO:0000256" key="1">
    <source>
        <dbReference type="ARBA" id="ARBA00022553"/>
    </source>
</evidence>
<feature type="domain" description="Response regulatory" evidence="8">
    <location>
        <begin position="4"/>
        <end position="120"/>
    </location>
</feature>
<dbReference type="InterPro" id="IPR036388">
    <property type="entry name" value="WH-like_DNA-bd_sf"/>
</dbReference>
<keyword evidence="4 7" id="KW-0238">DNA-binding</keyword>
<dbReference type="Proteomes" id="UP000191110">
    <property type="component" value="Unassembled WGS sequence"/>
</dbReference>
<keyword evidence="2" id="KW-0902">Two-component regulatory system</keyword>
<dbReference type="GO" id="GO:0032993">
    <property type="term" value="C:protein-DNA complex"/>
    <property type="evidence" value="ECO:0007669"/>
    <property type="project" value="TreeGrafter"/>
</dbReference>
<organism evidence="10 11">
    <name type="scientific">Solemya pervernicosa gill symbiont</name>
    <dbReference type="NCBI Taxonomy" id="642797"/>
    <lineage>
        <taxon>Bacteria</taxon>
        <taxon>Pseudomonadati</taxon>
        <taxon>Pseudomonadota</taxon>
        <taxon>Gammaproteobacteria</taxon>
        <taxon>sulfur-oxidizing symbionts</taxon>
    </lineage>
</organism>
<feature type="modified residue" description="4-aspartylphosphate" evidence="6">
    <location>
        <position position="53"/>
    </location>
</feature>
<dbReference type="InterPro" id="IPR039420">
    <property type="entry name" value="WalR-like"/>
</dbReference>
<dbReference type="Gene3D" id="3.40.50.2300">
    <property type="match status" value="1"/>
</dbReference>
<evidence type="ECO:0000256" key="6">
    <source>
        <dbReference type="PROSITE-ProRule" id="PRU00169"/>
    </source>
</evidence>
<protein>
    <recommendedName>
        <fullName evidence="12">DNA-binding response regulator</fullName>
    </recommendedName>
</protein>
<evidence type="ECO:0000259" key="9">
    <source>
        <dbReference type="PROSITE" id="PS51755"/>
    </source>
</evidence>
<name>A0A1T2L1X0_9GAMM</name>
<accession>A0A1T2L1X0</accession>
<evidence type="ECO:0000313" key="11">
    <source>
        <dbReference type="Proteomes" id="UP000191110"/>
    </source>
</evidence>
<dbReference type="RefSeq" id="WP_172840345.1">
    <property type="nucleotide sequence ID" value="NZ_MPRL01000061.1"/>
</dbReference>